<keyword evidence="2" id="KW-1185">Reference proteome</keyword>
<dbReference type="InParanoid" id="A0A0C3NS26"/>
<dbReference type="PANTHER" id="PTHR42699">
    <property type="match status" value="1"/>
</dbReference>
<reference evidence="1 2" key="1">
    <citation type="submission" date="2014-04" db="EMBL/GenBank/DDBJ databases">
        <authorList>
            <consortium name="DOE Joint Genome Institute"/>
            <person name="Kuo A."/>
            <person name="Kohler A."/>
            <person name="Costa M.D."/>
            <person name="Nagy L.G."/>
            <person name="Floudas D."/>
            <person name="Copeland A."/>
            <person name="Barry K.W."/>
            <person name="Cichocki N."/>
            <person name="Veneault-Fourrey C."/>
            <person name="LaButti K."/>
            <person name="Lindquist E.A."/>
            <person name="Lipzen A."/>
            <person name="Lundell T."/>
            <person name="Morin E."/>
            <person name="Murat C."/>
            <person name="Sun H."/>
            <person name="Tunlid A."/>
            <person name="Henrissat B."/>
            <person name="Grigoriev I.V."/>
            <person name="Hibbett D.S."/>
            <person name="Martin F."/>
            <person name="Nordberg H.P."/>
            <person name="Cantor M.N."/>
            <person name="Hua S.X."/>
        </authorList>
    </citation>
    <scope>NUCLEOTIDE SEQUENCE [LARGE SCALE GENOMIC DNA]</scope>
    <source>
        <strain evidence="1 2">Marx 270</strain>
    </source>
</reference>
<dbReference type="GO" id="GO:0003962">
    <property type="term" value="F:cystathionine gamma-synthase activity"/>
    <property type="evidence" value="ECO:0007669"/>
    <property type="project" value="TreeGrafter"/>
</dbReference>
<dbReference type="GO" id="GO:0019346">
    <property type="term" value="P:transsulfuration"/>
    <property type="evidence" value="ECO:0007669"/>
    <property type="project" value="TreeGrafter"/>
</dbReference>
<name>A0A0C3NS26_PISTI</name>
<dbReference type="EMBL" id="KN831975">
    <property type="protein sequence ID" value="KIO03660.1"/>
    <property type="molecule type" value="Genomic_DNA"/>
</dbReference>
<dbReference type="InterPro" id="IPR051750">
    <property type="entry name" value="Trans-sulfuration_enzymes"/>
</dbReference>
<evidence type="ECO:0000313" key="1">
    <source>
        <dbReference type="EMBL" id="KIO03660.1"/>
    </source>
</evidence>
<sequence>MSLSMRNILDDATHDALDRQVNSLIPTLLNLNADLPLDFPYCILLLQVIVQLSGGSLDIKYDSFLPAFTLLTSKPELVDMLRAAWESRSYRDIRNLEHCLSILGIPGIPEVEISEFFHVCGKTDLTPKSLDVSQIPLATGADVKDALRQQIANFLVRDESPASTRTNISKDDVFLFPCGMPALWNVPFWENRCIWLSVHRHKIVEKSAIFYGHGRDCDIDDLVDAMLARKGTENASAPPILALYTECSSKPLLFTVNIPRLGALADKYDFLVVIDETVETLSKYLDGYATVLGGSLIIDPRMRRRAMLKVHLVSTFEDTYFTPAATITERNSCDSFERTHIINANTGYICEFLCVHSIEDGASEGKGAVIKQVWYPKYITPGNYQICCRHLPTGKLDHKIRGYGGLFSLTFTSLDTSRAFYDVLEVAKGSFIA</sequence>
<dbReference type="HOGENOM" id="CLU_633285_0_0_1"/>
<accession>A0A0C3NS26</accession>
<reference evidence="2" key="2">
    <citation type="submission" date="2015-01" db="EMBL/GenBank/DDBJ databases">
        <title>Evolutionary Origins and Diversification of the Mycorrhizal Mutualists.</title>
        <authorList>
            <consortium name="DOE Joint Genome Institute"/>
            <consortium name="Mycorrhizal Genomics Consortium"/>
            <person name="Kohler A."/>
            <person name="Kuo A."/>
            <person name="Nagy L.G."/>
            <person name="Floudas D."/>
            <person name="Copeland A."/>
            <person name="Barry K.W."/>
            <person name="Cichocki N."/>
            <person name="Veneault-Fourrey C."/>
            <person name="LaButti K."/>
            <person name="Lindquist E.A."/>
            <person name="Lipzen A."/>
            <person name="Lundell T."/>
            <person name="Morin E."/>
            <person name="Murat C."/>
            <person name="Riley R."/>
            <person name="Ohm R."/>
            <person name="Sun H."/>
            <person name="Tunlid A."/>
            <person name="Henrissat B."/>
            <person name="Grigoriev I.V."/>
            <person name="Hibbett D.S."/>
            <person name="Martin F."/>
        </authorList>
    </citation>
    <scope>NUCLEOTIDE SEQUENCE [LARGE SCALE GENOMIC DNA]</scope>
    <source>
        <strain evidence="2">Marx 270</strain>
    </source>
</reference>
<dbReference type="PANTHER" id="PTHR42699:SF1">
    <property type="entry name" value="CYSTATHIONINE GAMMA-SYNTHASE-RELATED"/>
    <property type="match status" value="1"/>
</dbReference>
<dbReference type="Gene3D" id="3.90.1150.10">
    <property type="entry name" value="Aspartate Aminotransferase, domain 1"/>
    <property type="match status" value="1"/>
</dbReference>
<dbReference type="Proteomes" id="UP000054217">
    <property type="component" value="Unassembled WGS sequence"/>
</dbReference>
<dbReference type="InterPro" id="IPR015421">
    <property type="entry name" value="PyrdxlP-dep_Trfase_major"/>
</dbReference>
<dbReference type="SUPFAM" id="SSF53383">
    <property type="entry name" value="PLP-dependent transferases"/>
    <property type="match status" value="1"/>
</dbReference>
<dbReference type="InterPro" id="IPR015424">
    <property type="entry name" value="PyrdxlP-dep_Trfase"/>
</dbReference>
<dbReference type="OrthoDB" id="10364433at2759"/>
<proteinExistence type="predicted"/>
<organism evidence="1 2">
    <name type="scientific">Pisolithus tinctorius Marx 270</name>
    <dbReference type="NCBI Taxonomy" id="870435"/>
    <lineage>
        <taxon>Eukaryota</taxon>
        <taxon>Fungi</taxon>
        <taxon>Dikarya</taxon>
        <taxon>Basidiomycota</taxon>
        <taxon>Agaricomycotina</taxon>
        <taxon>Agaricomycetes</taxon>
        <taxon>Agaricomycetidae</taxon>
        <taxon>Boletales</taxon>
        <taxon>Sclerodermatineae</taxon>
        <taxon>Pisolithaceae</taxon>
        <taxon>Pisolithus</taxon>
    </lineage>
</organism>
<dbReference type="InterPro" id="IPR015422">
    <property type="entry name" value="PyrdxlP-dep_Trfase_small"/>
</dbReference>
<dbReference type="STRING" id="870435.A0A0C3NS26"/>
<evidence type="ECO:0000313" key="2">
    <source>
        <dbReference type="Proteomes" id="UP000054217"/>
    </source>
</evidence>
<dbReference type="AlphaFoldDB" id="A0A0C3NS26"/>
<protein>
    <submittedName>
        <fullName evidence="1">Uncharacterized protein</fullName>
    </submittedName>
</protein>
<gene>
    <name evidence="1" type="ORF">M404DRAFT_26957</name>
</gene>
<dbReference type="Gene3D" id="3.40.640.10">
    <property type="entry name" value="Type I PLP-dependent aspartate aminotransferase-like (Major domain)"/>
    <property type="match status" value="1"/>
</dbReference>